<dbReference type="SMART" id="SM00220">
    <property type="entry name" value="S_TKc"/>
    <property type="match status" value="1"/>
</dbReference>
<proteinExistence type="predicted"/>
<organism evidence="7 8">
    <name type="scientific">Polyangium spumosum</name>
    <dbReference type="NCBI Taxonomy" id="889282"/>
    <lineage>
        <taxon>Bacteria</taxon>
        <taxon>Pseudomonadati</taxon>
        <taxon>Myxococcota</taxon>
        <taxon>Polyangia</taxon>
        <taxon>Polyangiales</taxon>
        <taxon>Polyangiaceae</taxon>
        <taxon>Polyangium</taxon>
    </lineage>
</organism>
<reference evidence="7 8" key="1">
    <citation type="submission" date="2019-10" db="EMBL/GenBank/DDBJ databases">
        <title>A soil myxobacterium in the family Polyangiaceae.</title>
        <authorList>
            <person name="Li Y."/>
            <person name="Wang J."/>
        </authorList>
    </citation>
    <scope>NUCLEOTIDE SEQUENCE [LARGE SCALE GENOMIC DNA]</scope>
    <source>
        <strain evidence="7 8">DSM 14734</strain>
    </source>
</reference>
<dbReference type="GO" id="GO:0004674">
    <property type="term" value="F:protein serine/threonine kinase activity"/>
    <property type="evidence" value="ECO:0007669"/>
    <property type="project" value="TreeGrafter"/>
</dbReference>
<dbReference type="PANTHER" id="PTHR43289:SF6">
    <property type="entry name" value="SERINE_THREONINE-PROTEIN KINASE NEKL-3"/>
    <property type="match status" value="1"/>
</dbReference>
<keyword evidence="3 7" id="KW-0418">Kinase</keyword>
<dbReference type="SUPFAM" id="SSF56112">
    <property type="entry name" value="Protein kinase-like (PK-like)"/>
    <property type="match status" value="1"/>
</dbReference>
<dbReference type="InterPro" id="IPR000719">
    <property type="entry name" value="Prot_kinase_dom"/>
</dbReference>
<keyword evidence="8" id="KW-1185">Reference proteome</keyword>
<evidence type="ECO:0000256" key="1">
    <source>
        <dbReference type="ARBA" id="ARBA00022679"/>
    </source>
</evidence>
<protein>
    <submittedName>
        <fullName evidence="7">Protein kinase</fullName>
    </submittedName>
</protein>
<dbReference type="InterPro" id="IPR011009">
    <property type="entry name" value="Kinase-like_dom_sf"/>
</dbReference>
<evidence type="ECO:0000256" key="2">
    <source>
        <dbReference type="ARBA" id="ARBA00022741"/>
    </source>
</evidence>
<dbReference type="AlphaFoldDB" id="A0A6N7PZC6"/>
<dbReference type="CDD" id="cd14014">
    <property type="entry name" value="STKc_PknB_like"/>
    <property type="match status" value="1"/>
</dbReference>
<keyword evidence="4" id="KW-0067">ATP-binding</keyword>
<dbReference type="PROSITE" id="PS00108">
    <property type="entry name" value="PROTEIN_KINASE_ST"/>
    <property type="match status" value="1"/>
</dbReference>
<accession>A0A6N7PZC6</accession>
<evidence type="ECO:0000256" key="3">
    <source>
        <dbReference type="ARBA" id="ARBA00022777"/>
    </source>
</evidence>
<feature type="region of interest" description="Disordered" evidence="5">
    <location>
        <begin position="271"/>
        <end position="292"/>
    </location>
</feature>
<dbReference type="Proteomes" id="UP000440224">
    <property type="component" value="Unassembled WGS sequence"/>
</dbReference>
<keyword evidence="2" id="KW-0547">Nucleotide-binding</keyword>
<dbReference type="PROSITE" id="PS50011">
    <property type="entry name" value="PROTEIN_KINASE_DOM"/>
    <property type="match status" value="1"/>
</dbReference>
<dbReference type="RefSeq" id="WP_153820882.1">
    <property type="nucleotide sequence ID" value="NZ_WJIE01000005.1"/>
</dbReference>
<evidence type="ECO:0000313" key="7">
    <source>
        <dbReference type="EMBL" id="MRG94051.1"/>
    </source>
</evidence>
<comment type="caution">
    <text evidence="7">The sequence shown here is derived from an EMBL/GenBank/DDBJ whole genome shotgun (WGS) entry which is preliminary data.</text>
</comment>
<dbReference type="Gene3D" id="1.10.510.10">
    <property type="entry name" value="Transferase(Phosphotransferase) domain 1"/>
    <property type="match status" value="1"/>
</dbReference>
<dbReference type="PANTHER" id="PTHR43289">
    <property type="entry name" value="MITOGEN-ACTIVATED PROTEIN KINASE KINASE KINASE 20-RELATED"/>
    <property type="match status" value="1"/>
</dbReference>
<dbReference type="OrthoDB" id="5485607at2"/>
<evidence type="ECO:0000313" key="8">
    <source>
        <dbReference type="Proteomes" id="UP000440224"/>
    </source>
</evidence>
<feature type="domain" description="Protein kinase" evidence="6">
    <location>
        <begin position="9"/>
        <end position="271"/>
    </location>
</feature>
<dbReference type="InterPro" id="IPR008271">
    <property type="entry name" value="Ser/Thr_kinase_AS"/>
</dbReference>
<dbReference type="EMBL" id="WJIE01000005">
    <property type="protein sequence ID" value="MRG94051.1"/>
    <property type="molecule type" value="Genomic_DNA"/>
</dbReference>
<dbReference type="Pfam" id="PF00069">
    <property type="entry name" value="Pkinase"/>
    <property type="match status" value="1"/>
</dbReference>
<evidence type="ECO:0000256" key="5">
    <source>
        <dbReference type="SAM" id="MobiDB-lite"/>
    </source>
</evidence>
<dbReference type="GO" id="GO:0005524">
    <property type="term" value="F:ATP binding"/>
    <property type="evidence" value="ECO:0007669"/>
    <property type="project" value="UniProtKB-KW"/>
</dbReference>
<keyword evidence="1" id="KW-0808">Transferase</keyword>
<dbReference type="Gene3D" id="3.30.200.20">
    <property type="entry name" value="Phosphorylase Kinase, domain 1"/>
    <property type="match status" value="1"/>
</dbReference>
<evidence type="ECO:0000259" key="6">
    <source>
        <dbReference type="PROSITE" id="PS50011"/>
    </source>
</evidence>
<gene>
    <name evidence="7" type="ORF">GF068_19315</name>
</gene>
<evidence type="ECO:0000256" key="4">
    <source>
        <dbReference type="ARBA" id="ARBA00022840"/>
    </source>
</evidence>
<name>A0A6N7PZC6_9BACT</name>
<sequence length="447" mass="46887">MDERWAGPYRLESVIARGGFGVVARATHAPTGRAAAVKVMHAELFADPTAIPRFEREAAIVCDLPHPNVVRVHEIGHLSDGRPYFAMELLDGESLDARLAAAGRLPLPETLDILEPLADALAAAHARGIVHRDIKPSNVFLAKNRAEGRVVLLDFGVAKLLDSAGPSLTASRATLGTLPFMAPEQVLGKPLDIRADVYALGALAFAMLTGKPPFGAQATAVVRQIHLHARPPRPSERAPLDPALDEPLLRALCRDPAGRQASAPELVRALRAAGETTKRPRTPGPAASSARPSMAVSALLRAEATALADGDEALLSALEMSLPLVSAELAAAGLVLVEETTTNLLAVSPTPPDPPFARRVLEACVRAYRRVLAGPLSGQPAALGIALHVGALHASEAGTILPGGLLDVAAWSPGPLSGVVATREALLGQDLPRSPCPSDGRFFFLER</sequence>